<dbReference type="EMBL" id="JWZX01003315">
    <property type="protein sequence ID" value="KOO22041.1"/>
    <property type="molecule type" value="Genomic_DNA"/>
</dbReference>
<dbReference type="GO" id="GO:0004497">
    <property type="term" value="F:monooxygenase activity"/>
    <property type="evidence" value="ECO:0007669"/>
    <property type="project" value="UniProtKB-KW"/>
</dbReference>
<sequence>MFKTKHEVRDYMNRYAQNKGLAQCMSFGETVLRISHEPEVDKDRPWRVATDKRELRARRVVVATGLNRQPHIPHIPGSEERAAHGARALRHSWSVSSCDEYKGERVLLVGSGNSAAELAVALHHSGAKSIDILVDGPRHFVRRSTMGQIFRLFPYLSLSTESMVHDLHRCTFGEHTADAKVVTAWERFQEGQDEFIRLLSVDLGPFGIQRPPSWRHAEQQSVAPRIPVYDVDQQRLPRSAGEGGIVGGSAAVGYGVIDLIMSGAVGIKRGRIQRFTSTGVVIEEGASLILATGFRHRMADFLCAKDGLLHTAASFGAADDAEGAPIIDSCSRSRVIDSIYFVGMDQFRSTASLDWPP</sequence>
<evidence type="ECO:0000256" key="1">
    <source>
        <dbReference type="ARBA" id="ARBA00023002"/>
    </source>
</evidence>
<comment type="caution">
    <text evidence="2">The sequence shown here is derived from an EMBL/GenBank/DDBJ whole genome shotgun (WGS) entry which is preliminary data.</text>
</comment>
<organism evidence="2 3">
    <name type="scientific">Chrysochromulina tobinii</name>
    <dbReference type="NCBI Taxonomy" id="1460289"/>
    <lineage>
        <taxon>Eukaryota</taxon>
        <taxon>Haptista</taxon>
        <taxon>Haptophyta</taxon>
        <taxon>Prymnesiophyceae</taxon>
        <taxon>Prymnesiales</taxon>
        <taxon>Chrysochromulinaceae</taxon>
        <taxon>Chrysochromulina</taxon>
    </lineage>
</organism>
<keyword evidence="1" id="KW-0560">Oxidoreductase</keyword>
<reference evidence="3" key="1">
    <citation type="journal article" date="2015" name="PLoS Genet.">
        <title>Genome Sequence and Transcriptome Analyses of Chrysochromulina tobin: Metabolic Tools for Enhanced Algal Fitness in the Prominent Order Prymnesiales (Haptophyceae).</title>
        <authorList>
            <person name="Hovde B.T."/>
            <person name="Deodato C.R."/>
            <person name="Hunsperger H.M."/>
            <person name="Ryken S.A."/>
            <person name="Yost W."/>
            <person name="Jha R.K."/>
            <person name="Patterson J."/>
            <person name="Monnat R.J. Jr."/>
            <person name="Barlow S.B."/>
            <person name="Starkenburg S.R."/>
            <person name="Cattolico R.A."/>
        </authorList>
    </citation>
    <scope>NUCLEOTIDE SEQUENCE</scope>
    <source>
        <strain evidence="3">CCMP291</strain>
    </source>
</reference>
<accession>A0A0M0J627</accession>
<dbReference type="InterPro" id="IPR050982">
    <property type="entry name" value="Auxin_biosynth/cation_transpt"/>
</dbReference>
<evidence type="ECO:0000313" key="3">
    <source>
        <dbReference type="Proteomes" id="UP000037460"/>
    </source>
</evidence>
<dbReference type="GO" id="GO:0050660">
    <property type="term" value="F:flavin adenine dinucleotide binding"/>
    <property type="evidence" value="ECO:0007669"/>
    <property type="project" value="TreeGrafter"/>
</dbReference>
<evidence type="ECO:0000313" key="2">
    <source>
        <dbReference type="EMBL" id="KOO22041.1"/>
    </source>
</evidence>
<dbReference type="PRINTS" id="PR00469">
    <property type="entry name" value="PNDRDTASEII"/>
</dbReference>
<dbReference type="Proteomes" id="UP000037460">
    <property type="component" value="Unassembled WGS sequence"/>
</dbReference>
<dbReference type="Gene3D" id="3.50.50.60">
    <property type="entry name" value="FAD/NAD(P)-binding domain"/>
    <property type="match status" value="1"/>
</dbReference>
<gene>
    <name evidence="2" type="ORF">Ctob_002946</name>
</gene>
<dbReference type="InterPro" id="IPR036188">
    <property type="entry name" value="FAD/NAD-bd_sf"/>
</dbReference>
<name>A0A0M0J627_9EUKA</name>
<dbReference type="AlphaFoldDB" id="A0A0M0J627"/>
<dbReference type="PANTHER" id="PTHR43539">
    <property type="entry name" value="FLAVIN-BINDING MONOOXYGENASE-LIKE PROTEIN (AFU_ORTHOLOGUE AFUA_4G09220)"/>
    <property type="match status" value="1"/>
</dbReference>
<dbReference type="OrthoDB" id="66881at2759"/>
<dbReference type="SUPFAM" id="SSF51905">
    <property type="entry name" value="FAD/NAD(P)-binding domain"/>
    <property type="match status" value="1"/>
</dbReference>
<keyword evidence="2" id="KW-0503">Monooxygenase</keyword>
<proteinExistence type="predicted"/>
<protein>
    <submittedName>
        <fullName evidence="2">Monooxygenase</fullName>
    </submittedName>
</protein>
<dbReference type="Pfam" id="PF13738">
    <property type="entry name" value="Pyr_redox_3"/>
    <property type="match status" value="1"/>
</dbReference>
<dbReference type="PANTHER" id="PTHR43539:SF78">
    <property type="entry name" value="FLAVIN-CONTAINING MONOOXYGENASE"/>
    <property type="match status" value="1"/>
</dbReference>
<keyword evidence="3" id="KW-1185">Reference proteome</keyword>